<evidence type="ECO:0000256" key="3">
    <source>
        <dbReference type="ARBA" id="ARBA00022679"/>
    </source>
</evidence>
<evidence type="ECO:0000256" key="1">
    <source>
        <dbReference type="ARBA" id="ARBA00004651"/>
    </source>
</evidence>
<comment type="subcellular location">
    <subcellularLocation>
        <location evidence="1">Cell membrane</location>
        <topology evidence="1">Multi-pass membrane protein</topology>
    </subcellularLocation>
</comment>
<evidence type="ECO:0000256" key="7">
    <source>
        <dbReference type="ARBA" id="ARBA00023315"/>
    </source>
</evidence>
<keyword evidence="12" id="KW-1185">Reference proteome</keyword>
<keyword evidence="5 8" id="KW-1133">Transmembrane helix</keyword>
<evidence type="ECO:0000256" key="4">
    <source>
        <dbReference type="ARBA" id="ARBA00022692"/>
    </source>
</evidence>
<keyword evidence="6 8" id="KW-0472">Membrane</keyword>
<dbReference type="InterPro" id="IPR043968">
    <property type="entry name" value="SGNH"/>
</dbReference>
<dbReference type="PANTHER" id="PTHR23028">
    <property type="entry name" value="ACETYLTRANSFERASE"/>
    <property type="match status" value="1"/>
</dbReference>
<name>A0A1B1NE91_9MICO</name>
<dbReference type="GO" id="GO:0009103">
    <property type="term" value="P:lipopolysaccharide biosynthetic process"/>
    <property type="evidence" value="ECO:0007669"/>
    <property type="project" value="TreeGrafter"/>
</dbReference>
<dbReference type="KEGG" id="serj:SGUI_2373"/>
<gene>
    <name evidence="11" type="ORF">SGUI_2373</name>
</gene>
<evidence type="ECO:0000313" key="12">
    <source>
        <dbReference type="Proteomes" id="UP000092482"/>
    </source>
</evidence>
<feature type="transmembrane region" description="Helical" evidence="8">
    <location>
        <begin position="26"/>
        <end position="42"/>
    </location>
</feature>
<dbReference type="RefSeq" id="WP_066640635.1">
    <property type="nucleotide sequence ID" value="NZ_CP014989.1"/>
</dbReference>
<dbReference type="InterPro" id="IPR002656">
    <property type="entry name" value="Acyl_transf_3_dom"/>
</dbReference>
<feature type="transmembrane region" description="Helical" evidence="8">
    <location>
        <begin position="312"/>
        <end position="331"/>
    </location>
</feature>
<feature type="transmembrane region" description="Helical" evidence="8">
    <location>
        <begin position="48"/>
        <end position="67"/>
    </location>
</feature>
<dbReference type="EMBL" id="CP014989">
    <property type="protein sequence ID" value="ANS79769.1"/>
    <property type="molecule type" value="Genomic_DNA"/>
</dbReference>
<accession>A0A1B1NE91</accession>
<feature type="transmembrane region" description="Helical" evidence="8">
    <location>
        <begin position="390"/>
        <end position="410"/>
    </location>
</feature>
<keyword evidence="7" id="KW-0012">Acyltransferase</keyword>
<dbReference type="GO" id="GO:0005886">
    <property type="term" value="C:plasma membrane"/>
    <property type="evidence" value="ECO:0007669"/>
    <property type="project" value="UniProtKB-SubCell"/>
</dbReference>
<feature type="transmembrane region" description="Helical" evidence="8">
    <location>
        <begin position="337"/>
        <end position="357"/>
    </location>
</feature>
<evidence type="ECO:0000256" key="5">
    <source>
        <dbReference type="ARBA" id="ARBA00022989"/>
    </source>
</evidence>
<feature type="domain" description="SGNH" evidence="10">
    <location>
        <begin position="482"/>
        <end position="707"/>
    </location>
</feature>
<dbReference type="InterPro" id="IPR050879">
    <property type="entry name" value="Acyltransferase_3"/>
</dbReference>
<dbReference type="STRING" id="1758689.SGUI_2373"/>
<evidence type="ECO:0000256" key="8">
    <source>
        <dbReference type="SAM" id="Phobius"/>
    </source>
</evidence>
<dbReference type="Proteomes" id="UP000092482">
    <property type="component" value="Chromosome"/>
</dbReference>
<dbReference type="GO" id="GO:0016747">
    <property type="term" value="F:acyltransferase activity, transferring groups other than amino-acyl groups"/>
    <property type="evidence" value="ECO:0007669"/>
    <property type="project" value="InterPro"/>
</dbReference>
<keyword evidence="2" id="KW-1003">Cell membrane</keyword>
<sequence length="713" mass="78073">MRPDTGATAATARASATTRFRTDLEGLRALAVVLVLLDHVIGWPKGGFIGVDVFFVLSGFLITGLLLKEFERTGGISFRAFYARRVKRIFPMSMLVIAATAATSYLVFLGPRLNQIMMDAVYATFFSANWRFILVGQDYFAADRAVSPLQHYWSLAVEEQFYFVWPLLMLGALSLGGRRRSEMGRRRVFIVLSMVTAASLAWAMVETLQSPSTAYFSTFTRAWELGLGGLLAVAASRFRTRDPRVHLWASHLGLGIIIAAGLMLTPDWDFPGPWALLPVAGTLLIVASGIGAPSDGLNSLLTNRPARYLGRISFSLYLWHWPVVVFLQPFIREGSLPYVLTALALSLVLASLSYHLVEDPIRRSAWLTPAARRRIGNAARRRRFKIQTTVLAILFPLTGGAAYASVLHAWPDVTPATSAATLDRPAEEHEQAEEAPQSIEQQISIALERTDWPQFAVPLENLEDSKAPEWTQDGCIDVSDADLERCTYEGPASKTAVVLGDSVAISWMAGIREALSDADYEVVLITMGQCPAVAASVSDLGGAADFAGRCQTFQDWSNEKVDDYSPDLVVLSSAENSLGRLTSSATERGAVLEWRTATERTLKRLVAPERDVVVLAPPPEGVNLQGCVTRFNGPSSCTSTIGENWTLQSEAELGAAQATEGARYVSTRDWFCRSDGLCPAFVDDIPVRADGNHLTARYSEFLAPELREVLLQP</sequence>
<feature type="transmembrane region" description="Helical" evidence="8">
    <location>
        <begin position="214"/>
        <end position="235"/>
    </location>
</feature>
<dbReference type="Gene3D" id="3.40.50.1110">
    <property type="entry name" value="SGNH hydrolase"/>
    <property type="match status" value="1"/>
</dbReference>
<dbReference type="Pfam" id="PF01757">
    <property type="entry name" value="Acyl_transf_3"/>
    <property type="match status" value="1"/>
</dbReference>
<dbReference type="SUPFAM" id="SSF52266">
    <property type="entry name" value="SGNH hydrolase"/>
    <property type="match status" value="1"/>
</dbReference>
<dbReference type="InterPro" id="IPR036514">
    <property type="entry name" value="SGNH_hydro_sf"/>
</dbReference>
<dbReference type="PATRIC" id="fig|1758689.4.peg.2473"/>
<keyword evidence="3" id="KW-0808">Transferase</keyword>
<dbReference type="Pfam" id="PF19040">
    <property type="entry name" value="SGNH"/>
    <property type="match status" value="1"/>
</dbReference>
<feature type="transmembrane region" description="Helical" evidence="8">
    <location>
        <begin position="188"/>
        <end position="208"/>
    </location>
</feature>
<protein>
    <submittedName>
        <fullName evidence="11">O-antigen acetylase</fullName>
    </submittedName>
</protein>
<dbReference type="AlphaFoldDB" id="A0A1B1NE91"/>
<dbReference type="PANTHER" id="PTHR23028:SF53">
    <property type="entry name" value="ACYL_TRANSF_3 DOMAIN-CONTAINING PROTEIN"/>
    <property type="match status" value="1"/>
</dbReference>
<feature type="domain" description="Acyltransferase 3" evidence="9">
    <location>
        <begin position="23"/>
        <end position="353"/>
    </location>
</feature>
<evidence type="ECO:0000259" key="9">
    <source>
        <dbReference type="Pfam" id="PF01757"/>
    </source>
</evidence>
<feature type="transmembrane region" description="Helical" evidence="8">
    <location>
        <begin position="247"/>
        <end position="266"/>
    </location>
</feature>
<dbReference type="OrthoDB" id="3404679at2"/>
<feature type="transmembrane region" description="Helical" evidence="8">
    <location>
        <begin position="88"/>
        <end position="108"/>
    </location>
</feature>
<feature type="transmembrane region" description="Helical" evidence="8">
    <location>
        <begin position="160"/>
        <end position="176"/>
    </location>
</feature>
<feature type="transmembrane region" description="Helical" evidence="8">
    <location>
        <begin position="272"/>
        <end position="292"/>
    </location>
</feature>
<proteinExistence type="predicted"/>
<evidence type="ECO:0000259" key="10">
    <source>
        <dbReference type="Pfam" id="PF19040"/>
    </source>
</evidence>
<evidence type="ECO:0000256" key="2">
    <source>
        <dbReference type="ARBA" id="ARBA00022475"/>
    </source>
</evidence>
<reference evidence="11 12" key="1">
    <citation type="submission" date="2016-03" db="EMBL/GenBank/DDBJ databases">
        <title>Shallow-sea hydrothermal system.</title>
        <authorList>
            <person name="Tang K."/>
        </authorList>
    </citation>
    <scope>NUCLEOTIDE SEQUENCE [LARGE SCALE GENOMIC DNA]</scope>
    <source>
        <strain evidence="11 12">JLT9</strain>
    </source>
</reference>
<organism evidence="11 12">
    <name type="scientific">Serinicoccus hydrothermalis</name>
    <dbReference type="NCBI Taxonomy" id="1758689"/>
    <lineage>
        <taxon>Bacteria</taxon>
        <taxon>Bacillati</taxon>
        <taxon>Actinomycetota</taxon>
        <taxon>Actinomycetes</taxon>
        <taxon>Micrococcales</taxon>
        <taxon>Ornithinimicrobiaceae</taxon>
        <taxon>Serinicoccus</taxon>
    </lineage>
</organism>
<keyword evidence="4 8" id="KW-0812">Transmembrane</keyword>
<evidence type="ECO:0000256" key="6">
    <source>
        <dbReference type="ARBA" id="ARBA00023136"/>
    </source>
</evidence>
<evidence type="ECO:0000313" key="11">
    <source>
        <dbReference type="EMBL" id="ANS79769.1"/>
    </source>
</evidence>